<gene>
    <name evidence="2" type="ORF">K450DRAFT_228514</name>
</gene>
<accession>A0AAD5EF80</accession>
<evidence type="ECO:0000256" key="1">
    <source>
        <dbReference type="SAM" id="Phobius"/>
    </source>
</evidence>
<sequence>MNKFLVLVGNLSQYWDNLSAHSFAQVLRLRGPHGTLQDRPWIRSKLSICYIFLISMMFIGLPFD</sequence>
<keyword evidence="1" id="KW-1133">Transmembrane helix</keyword>
<feature type="transmembrane region" description="Helical" evidence="1">
    <location>
        <begin position="46"/>
        <end position="63"/>
    </location>
</feature>
<reference evidence="2" key="2">
    <citation type="journal article" date="2022" name="Proc. Natl. Acad. Sci. U.S.A.">
        <title>Diploid-dominant life cycles characterize the early evolution of Fungi.</title>
        <authorList>
            <person name="Amses K.R."/>
            <person name="Simmons D.R."/>
            <person name="Longcore J.E."/>
            <person name="Mondo S.J."/>
            <person name="Seto K."/>
            <person name="Jeronimo G.H."/>
            <person name="Bonds A.E."/>
            <person name="Quandt C.A."/>
            <person name="Davis W.J."/>
            <person name="Chang Y."/>
            <person name="Federici B.A."/>
            <person name="Kuo A."/>
            <person name="LaButti K."/>
            <person name="Pangilinan J."/>
            <person name="Andreopoulos W."/>
            <person name="Tritt A."/>
            <person name="Riley R."/>
            <person name="Hundley H."/>
            <person name="Johnson J."/>
            <person name="Lipzen A."/>
            <person name="Barry K."/>
            <person name="Lang B.F."/>
            <person name="Cuomo C.A."/>
            <person name="Buchler N.E."/>
            <person name="Grigoriev I.V."/>
            <person name="Spatafora J.W."/>
            <person name="Stajich J.E."/>
            <person name="James T.Y."/>
        </authorList>
    </citation>
    <scope>NUCLEOTIDE SEQUENCE</scope>
    <source>
        <strain evidence="2">AG</strain>
    </source>
</reference>
<proteinExistence type="predicted"/>
<organism evidence="2 3">
    <name type="scientific">Umbelopsis ramanniana AG</name>
    <dbReference type="NCBI Taxonomy" id="1314678"/>
    <lineage>
        <taxon>Eukaryota</taxon>
        <taxon>Fungi</taxon>
        <taxon>Fungi incertae sedis</taxon>
        <taxon>Mucoromycota</taxon>
        <taxon>Mucoromycotina</taxon>
        <taxon>Umbelopsidomycetes</taxon>
        <taxon>Umbelopsidales</taxon>
        <taxon>Umbelopsidaceae</taxon>
        <taxon>Umbelopsis</taxon>
    </lineage>
</organism>
<comment type="caution">
    <text evidence="2">The sequence shown here is derived from an EMBL/GenBank/DDBJ whole genome shotgun (WGS) entry which is preliminary data.</text>
</comment>
<reference evidence="2" key="1">
    <citation type="submission" date="2021-06" db="EMBL/GenBank/DDBJ databases">
        <authorList>
            <consortium name="DOE Joint Genome Institute"/>
            <person name="Mondo S.J."/>
            <person name="Amses K.R."/>
            <person name="Simmons D.R."/>
            <person name="Longcore J.E."/>
            <person name="Seto K."/>
            <person name="Alves G.H."/>
            <person name="Bonds A.E."/>
            <person name="Quandt C.A."/>
            <person name="Davis W.J."/>
            <person name="Chang Y."/>
            <person name="Letcher P.M."/>
            <person name="Powell M.J."/>
            <person name="Kuo A."/>
            <person name="Labutti K."/>
            <person name="Pangilinan J."/>
            <person name="Andreopoulos W."/>
            <person name="Tritt A."/>
            <person name="Riley R."/>
            <person name="Hundley H."/>
            <person name="Johnson J."/>
            <person name="Lipzen A."/>
            <person name="Barry K."/>
            <person name="Berbee M.L."/>
            <person name="Buchler N.E."/>
            <person name="Grigoriev I.V."/>
            <person name="Spatafora J.W."/>
            <person name="Stajich J.E."/>
            <person name="James T.Y."/>
        </authorList>
    </citation>
    <scope>NUCLEOTIDE SEQUENCE</scope>
    <source>
        <strain evidence="2">AG</strain>
    </source>
</reference>
<evidence type="ECO:0000313" key="3">
    <source>
        <dbReference type="Proteomes" id="UP001206595"/>
    </source>
</evidence>
<dbReference type="EMBL" id="MU620901">
    <property type="protein sequence ID" value="KAI8582337.1"/>
    <property type="molecule type" value="Genomic_DNA"/>
</dbReference>
<protein>
    <submittedName>
        <fullName evidence="2">Uncharacterized protein</fullName>
    </submittedName>
</protein>
<keyword evidence="1" id="KW-0472">Membrane</keyword>
<dbReference type="GeneID" id="75912277"/>
<evidence type="ECO:0000313" key="2">
    <source>
        <dbReference type="EMBL" id="KAI8582337.1"/>
    </source>
</evidence>
<dbReference type="AlphaFoldDB" id="A0AAD5EF80"/>
<dbReference type="Proteomes" id="UP001206595">
    <property type="component" value="Unassembled WGS sequence"/>
</dbReference>
<dbReference type="RefSeq" id="XP_051447341.1">
    <property type="nucleotide sequence ID" value="XM_051586929.1"/>
</dbReference>
<name>A0AAD5EF80_UMBRA</name>
<keyword evidence="3" id="KW-1185">Reference proteome</keyword>
<keyword evidence="1" id="KW-0812">Transmembrane</keyword>